<evidence type="ECO:0000256" key="10">
    <source>
        <dbReference type="ARBA" id="ARBA00048048"/>
    </source>
</evidence>
<reference evidence="15 16" key="1">
    <citation type="submission" date="2024-02" db="EMBL/GenBank/DDBJ databases">
        <title>De novo assembly and annotation of 12 fungi associated with fruit tree decline syndrome in Ontario, Canada.</title>
        <authorList>
            <person name="Sulman M."/>
            <person name="Ellouze W."/>
            <person name="Ilyukhin E."/>
        </authorList>
    </citation>
    <scope>NUCLEOTIDE SEQUENCE [LARGE SCALE GENOMIC DNA]</scope>
    <source>
        <strain evidence="15 16">M169</strain>
    </source>
</reference>
<evidence type="ECO:0000256" key="12">
    <source>
        <dbReference type="RuleBase" id="RU079119"/>
    </source>
</evidence>
<feature type="region of interest" description="Disordered" evidence="13">
    <location>
        <begin position="81"/>
        <end position="121"/>
    </location>
</feature>
<comment type="similarity">
    <text evidence="11">Belongs to the DHHC palmitoyltransferase family. PFA4 subfamily.</text>
</comment>
<evidence type="ECO:0000256" key="5">
    <source>
        <dbReference type="ARBA" id="ARBA00022989"/>
    </source>
</evidence>
<feature type="compositionally biased region" description="Basic and acidic residues" evidence="13">
    <location>
        <begin position="373"/>
        <end position="382"/>
    </location>
</feature>
<feature type="transmembrane region" description="Helical" evidence="11 12">
    <location>
        <begin position="214"/>
        <end position="237"/>
    </location>
</feature>
<comment type="caution">
    <text evidence="11">Lacks conserved residue(s) required for the propagation of feature annotation.</text>
</comment>
<feature type="active site" description="S-palmitoyl cysteine intermediate" evidence="11">
    <location>
        <position position="156"/>
    </location>
</feature>
<feature type="transmembrane region" description="Helical" evidence="11 12">
    <location>
        <begin position="174"/>
        <end position="194"/>
    </location>
</feature>
<evidence type="ECO:0000256" key="13">
    <source>
        <dbReference type="SAM" id="MobiDB-lite"/>
    </source>
</evidence>
<evidence type="ECO:0000256" key="8">
    <source>
        <dbReference type="ARBA" id="ARBA00023288"/>
    </source>
</evidence>
<feature type="compositionally biased region" description="Acidic residues" evidence="13">
    <location>
        <begin position="442"/>
        <end position="454"/>
    </location>
</feature>
<evidence type="ECO:0000256" key="3">
    <source>
        <dbReference type="ARBA" id="ARBA00022692"/>
    </source>
</evidence>
<dbReference type="InterPro" id="IPR001594">
    <property type="entry name" value="Palmitoyltrfase_DHHC"/>
</dbReference>
<feature type="transmembrane region" description="Helical" evidence="11 12">
    <location>
        <begin position="16"/>
        <end position="36"/>
    </location>
</feature>
<dbReference type="EMBL" id="JAKNSF020000159">
    <property type="protein sequence ID" value="KAK7710188.1"/>
    <property type="molecule type" value="Genomic_DNA"/>
</dbReference>
<evidence type="ECO:0000256" key="9">
    <source>
        <dbReference type="ARBA" id="ARBA00023315"/>
    </source>
</evidence>
<keyword evidence="16" id="KW-1185">Reference proteome</keyword>
<keyword evidence="9 11" id="KW-0012">Acyltransferase</keyword>
<accession>A0ABR1NPN6</accession>
<protein>
    <recommendedName>
        <fullName evidence="11">Palmitoyltransferase PFA4</fullName>
        <ecNumber evidence="11">2.3.1.225</ecNumber>
    </recommendedName>
    <alternativeName>
        <fullName evidence="11">Protein S-acyltransferase</fullName>
        <shortName evidence="11">PAT</shortName>
    </alternativeName>
    <alternativeName>
        <fullName evidence="11">Protein fatty acyltransferase 4</fullName>
    </alternativeName>
</protein>
<dbReference type="InterPro" id="IPR033682">
    <property type="entry name" value="PFA4"/>
</dbReference>
<dbReference type="PANTHER" id="PTHR12246">
    <property type="entry name" value="PALMITOYLTRANSFERASE ZDHHC16"/>
    <property type="match status" value="1"/>
</dbReference>
<evidence type="ECO:0000256" key="7">
    <source>
        <dbReference type="ARBA" id="ARBA00023139"/>
    </source>
</evidence>
<sequence length="519" mass="58131">MAGLLTGPASTDYQSFFVPAVCLLIFFLGYTSQWLFNTAENLDPGPLTQRETAIFNILLLCLWLTYYKACKVPPGCYDFPPPPETPKKPDEPQPTSKDGEKPSSQTADTPTPQPEPDTKTTAATTRWCKKCDAPKPLRAHHCRLCKTCIPKMDHHCPWTNNCVSLQTFPYFLRFLVYTNAALAYLIWWLLYPRLRLIFWDNSALPSYLGPSVPALVHLVLLAIVGGLVSFALLILLVTTVRGWALNITMIEGWEQERHDAVLLRSRRAGWWSGGDGGRVKIERVEFPYDIGFFANMAQAMGTRNVLTWLDPLIGGAPTVSKEVGKGAGWEWEENGFNDREGMWPPADPEKLRRAAEGGGAKGWPGSEAARQQQEAERVDKRWTSPQEEMAAFRARQEMDLRRRRGTSGVIAELGEDEEIEDLGYDYVDDGDGDSAGSGGGYYDDDEEEDEDGEDTPDKAVPVIPGQGYYERGFDGEPGWTNSEGDRLRDFGVDEDVEDDDEDVPLGELLRRRKAYGKDR</sequence>
<evidence type="ECO:0000313" key="16">
    <source>
        <dbReference type="Proteomes" id="UP001430848"/>
    </source>
</evidence>
<keyword evidence="7 11" id="KW-0564">Palmitate</keyword>
<keyword evidence="6 11" id="KW-0472">Membrane</keyword>
<feature type="compositionally biased region" description="Basic and acidic residues" evidence="13">
    <location>
        <begin position="85"/>
        <end position="101"/>
    </location>
</feature>
<evidence type="ECO:0000256" key="11">
    <source>
        <dbReference type="HAMAP-Rule" id="MF_03199"/>
    </source>
</evidence>
<dbReference type="Pfam" id="PF01529">
    <property type="entry name" value="DHHC"/>
    <property type="match status" value="1"/>
</dbReference>
<keyword evidence="4 11" id="KW-0256">Endoplasmic reticulum</keyword>
<evidence type="ECO:0000256" key="1">
    <source>
        <dbReference type="ARBA" id="ARBA00004141"/>
    </source>
</evidence>
<feature type="domain" description="Palmitoyltransferase DHHC" evidence="14">
    <location>
        <begin position="124"/>
        <end position="255"/>
    </location>
</feature>
<proteinExistence type="inferred from homology"/>
<comment type="caution">
    <text evidence="15">The sequence shown here is derived from an EMBL/GenBank/DDBJ whole genome shotgun (WGS) entry which is preliminary data.</text>
</comment>
<feature type="compositionally biased region" description="Acidic residues" evidence="13">
    <location>
        <begin position="422"/>
        <end position="432"/>
    </location>
</feature>
<dbReference type="EC" id="2.3.1.225" evidence="11"/>
<keyword evidence="2 11" id="KW-0808">Transferase</keyword>
<comment type="domain">
    <text evidence="11 12">The DHHC domain is required for palmitoyltransferase activity.</text>
</comment>
<evidence type="ECO:0000259" key="14">
    <source>
        <dbReference type="Pfam" id="PF01529"/>
    </source>
</evidence>
<organism evidence="15 16">
    <name type="scientific">Diaporthe eres</name>
    <name type="common">Phomopsis oblonga</name>
    <dbReference type="NCBI Taxonomy" id="83184"/>
    <lineage>
        <taxon>Eukaryota</taxon>
        <taxon>Fungi</taxon>
        <taxon>Dikarya</taxon>
        <taxon>Ascomycota</taxon>
        <taxon>Pezizomycotina</taxon>
        <taxon>Sordariomycetes</taxon>
        <taxon>Sordariomycetidae</taxon>
        <taxon>Diaporthales</taxon>
        <taxon>Diaporthaceae</taxon>
        <taxon>Diaporthe</taxon>
        <taxon>Diaporthe eres species complex</taxon>
    </lineage>
</organism>
<comment type="catalytic activity">
    <reaction evidence="10 11 12">
        <text>L-cysteinyl-[protein] + hexadecanoyl-CoA = S-hexadecanoyl-L-cysteinyl-[protein] + CoA</text>
        <dbReference type="Rhea" id="RHEA:36683"/>
        <dbReference type="Rhea" id="RHEA-COMP:10131"/>
        <dbReference type="Rhea" id="RHEA-COMP:11032"/>
        <dbReference type="ChEBI" id="CHEBI:29950"/>
        <dbReference type="ChEBI" id="CHEBI:57287"/>
        <dbReference type="ChEBI" id="CHEBI:57379"/>
        <dbReference type="ChEBI" id="CHEBI:74151"/>
        <dbReference type="EC" id="2.3.1.225"/>
    </reaction>
</comment>
<comment type="function">
    <text evidence="11">Mediates the reversible addition of palmitate to target proteins, thereby regulating their membrane association and biological function.</text>
</comment>
<dbReference type="HAMAP" id="MF_03199">
    <property type="entry name" value="DHHC_PAT_PFA4"/>
    <property type="match status" value="1"/>
</dbReference>
<feature type="region of interest" description="Disordered" evidence="13">
    <location>
        <begin position="355"/>
        <end position="383"/>
    </location>
</feature>
<gene>
    <name evidence="11 15" type="primary">PFA4</name>
    <name evidence="15" type="ORF">SLS63_013006</name>
</gene>
<keyword evidence="5 11" id="KW-1133">Transmembrane helix</keyword>
<keyword evidence="3 11" id="KW-0812">Transmembrane</keyword>
<evidence type="ECO:0000256" key="2">
    <source>
        <dbReference type="ARBA" id="ARBA00022679"/>
    </source>
</evidence>
<dbReference type="Proteomes" id="UP001430848">
    <property type="component" value="Unassembled WGS sequence"/>
</dbReference>
<dbReference type="PROSITE" id="PS50216">
    <property type="entry name" value="DHHC"/>
    <property type="match status" value="1"/>
</dbReference>
<evidence type="ECO:0000256" key="6">
    <source>
        <dbReference type="ARBA" id="ARBA00023136"/>
    </source>
</evidence>
<feature type="region of interest" description="Disordered" evidence="13">
    <location>
        <begin position="422"/>
        <end position="503"/>
    </location>
</feature>
<keyword evidence="8 11" id="KW-0449">Lipoprotein</keyword>
<dbReference type="InterPro" id="IPR039859">
    <property type="entry name" value="PFA4/ZDH16/20/ERF2-like"/>
</dbReference>
<name>A0ABR1NPN6_DIAER</name>
<feature type="compositionally biased region" description="Acidic residues" evidence="13">
    <location>
        <begin position="492"/>
        <end position="503"/>
    </location>
</feature>
<comment type="subcellular location">
    <subcellularLocation>
        <location evidence="11">Endoplasmic reticulum membrane</location>
        <topology evidence="11">Multi-pass membrane protein</topology>
    </subcellularLocation>
    <subcellularLocation>
        <location evidence="1">Membrane</location>
        <topology evidence="1">Multi-pass membrane protein</topology>
    </subcellularLocation>
</comment>
<evidence type="ECO:0000256" key="4">
    <source>
        <dbReference type="ARBA" id="ARBA00022824"/>
    </source>
</evidence>
<evidence type="ECO:0000313" key="15">
    <source>
        <dbReference type="EMBL" id="KAK7710188.1"/>
    </source>
</evidence>